<sequence>MATPRSEGGVSVTSAPSMAMRPEVVSSRPAISRSKVDLPQPDGPTKTTNSPLSTSRSTEWMTASSPKLLPTLSSFSPATLSSRRPIYVTGRAERPETWMFGRASGAAAPIRPPPTLVPALSVAVPLYNFVNWSTLFCK</sequence>
<name>A0A212LEG6_9HYPH</name>
<protein>
    <submittedName>
        <fullName evidence="2">Uncharacterized protein</fullName>
    </submittedName>
</protein>
<feature type="compositionally biased region" description="Polar residues" evidence="1">
    <location>
        <begin position="45"/>
        <end position="63"/>
    </location>
</feature>
<gene>
    <name evidence="2" type="ORF">KL86PLE_30216</name>
</gene>
<evidence type="ECO:0000313" key="2">
    <source>
        <dbReference type="EMBL" id="SCM75769.1"/>
    </source>
</evidence>
<dbReference type="EMBL" id="FMJD01000007">
    <property type="protein sequence ID" value="SCM75769.1"/>
    <property type="molecule type" value="Genomic_DNA"/>
</dbReference>
<dbReference type="AntiFam" id="ANF00112">
    <property type="entry name" value="Shadow ORF (opposite phnC)"/>
</dbReference>
<accession>A0A212LEG6</accession>
<reference evidence="2" key="1">
    <citation type="submission" date="2016-08" db="EMBL/GenBank/DDBJ databases">
        <authorList>
            <person name="Seilhamer J.J."/>
        </authorList>
    </citation>
    <scope>NUCLEOTIDE SEQUENCE</scope>
    <source>
        <strain evidence="2">86</strain>
    </source>
</reference>
<dbReference type="AlphaFoldDB" id="A0A212LEG6"/>
<organism evidence="2">
    <name type="scientific">uncultured Pleomorphomonas sp</name>
    <dbReference type="NCBI Taxonomy" id="442121"/>
    <lineage>
        <taxon>Bacteria</taxon>
        <taxon>Pseudomonadati</taxon>
        <taxon>Pseudomonadota</taxon>
        <taxon>Alphaproteobacteria</taxon>
        <taxon>Hyphomicrobiales</taxon>
        <taxon>Pleomorphomonadaceae</taxon>
        <taxon>Pleomorphomonas</taxon>
        <taxon>environmental samples</taxon>
    </lineage>
</organism>
<feature type="region of interest" description="Disordered" evidence="1">
    <location>
        <begin position="1"/>
        <end position="63"/>
    </location>
</feature>
<evidence type="ECO:0000256" key="1">
    <source>
        <dbReference type="SAM" id="MobiDB-lite"/>
    </source>
</evidence>
<proteinExistence type="predicted"/>